<evidence type="ECO:0000313" key="1">
    <source>
        <dbReference type="EMBL" id="PAD72435.1"/>
    </source>
</evidence>
<sequence>MIKIGDTYEMLTVLSPHTKKLYGESAWVCACDCGETTLATTGQIIRGEKKSCGCLRKKTPANALDLSGKRFGKLTVIERSGATKGGSALWRCRCDCGTDDFVANATSLRRGETVSCGCLRPEQAANAREILANDYTVDGVQVPLLTKKVRSDSGTGHKGVHKRVRKGREYYEAYITVNGKRKYLGMSTELGKAISMRRRAEEEYYSPYIKALGERNGQQRD</sequence>
<evidence type="ECO:0008006" key="3">
    <source>
        <dbReference type="Google" id="ProtNLM"/>
    </source>
</evidence>
<proteinExistence type="predicted"/>
<dbReference type="EMBL" id="NPBY01000079">
    <property type="protein sequence ID" value="PAD72435.1"/>
    <property type="molecule type" value="Genomic_DNA"/>
</dbReference>
<organism evidence="1 2">
    <name type="scientific">Paenibacillus campinasensis</name>
    <dbReference type="NCBI Taxonomy" id="66347"/>
    <lineage>
        <taxon>Bacteria</taxon>
        <taxon>Bacillati</taxon>
        <taxon>Bacillota</taxon>
        <taxon>Bacilli</taxon>
        <taxon>Bacillales</taxon>
        <taxon>Paenibacillaceae</taxon>
        <taxon>Paenibacillus</taxon>
    </lineage>
</organism>
<reference evidence="1 2" key="1">
    <citation type="submission" date="2017-07" db="EMBL/GenBank/DDBJ databases">
        <title>Isolation and whole genome analysis of endospore-forming bacteria from heroin.</title>
        <authorList>
            <person name="Kalinowski J."/>
            <person name="Ahrens B."/>
            <person name="Al-Dilaimi A."/>
            <person name="Winkler A."/>
            <person name="Wibberg D."/>
            <person name="Schleenbecker U."/>
            <person name="Ruckert C."/>
            <person name="Wolfel R."/>
            <person name="Grass G."/>
        </authorList>
    </citation>
    <scope>NUCLEOTIDE SEQUENCE [LARGE SCALE GENOMIC DNA]</scope>
    <source>
        <strain evidence="1 2">7537-G1</strain>
    </source>
</reference>
<gene>
    <name evidence="1" type="ORF">CHH67_22605</name>
</gene>
<dbReference type="AlphaFoldDB" id="A0A268EH16"/>
<dbReference type="Proteomes" id="UP000215596">
    <property type="component" value="Unassembled WGS sequence"/>
</dbReference>
<name>A0A268EH16_9BACL</name>
<dbReference type="OrthoDB" id="552713at2"/>
<dbReference type="RefSeq" id="WP_095267634.1">
    <property type="nucleotide sequence ID" value="NZ_NPBY01000079.1"/>
</dbReference>
<accession>A0A268EH16</accession>
<comment type="caution">
    <text evidence="1">The sequence shown here is derived from an EMBL/GenBank/DDBJ whole genome shotgun (WGS) entry which is preliminary data.</text>
</comment>
<protein>
    <recommendedName>
        <fullName evidence="3">AP2 domain-containing protein</fullName>
    </recommendedName>
</protein>
<evidence type="ECO:0000313" key="2">
    <source>
        <dbReference type="Proteomes" id="UP000215596"/>
    </source>
</evidence>